<protein>
    <submittedName>
        <fullName evidence="1">DUF4280 domain-containing protein</fullName>
    </submittedName>
</protein>
<sequence>MPQKLTENGLLVCNKGTKPSQLKVTSQTFSRVEGKLIATEEDKHPETNILSFGVCTITNNKCTPTITKWENTTEKDSINNCKILTEESTCQCFIGGKISVEHKGYEGQHEMI</sequence>
<reference evidence="1" key="1">
    <citation type="submission" date="2018-12" db="EMBL/GenBank/DDBJ databases">
        <title>Draft genome sequence of Flaovobacterium columnare ARS1 isolated from channel catfish in Alabama.</title>
        <authorList>
            <person name="Cai W."/>
            <person name="Arias C."/>
        </authorList>
    </citation>
    <scope>NUCLEOTIDE SEQUENCE [LARGE SCALE GENOMIC DNA]</scope>
    <source>
        <strain evidence="1">ARS1</strain>
    </source>
</reference>
<keyword evidence="2" id="KW-1185">Reference proteome</keyword>
<accession>A0A437U895</accession>
<dbReference type="AlphaFoldDB" id="A0A437U895"/>
<comment type="caution">
    <text evidence="1">The sequence shown here is derived from an EMBL/GenBank/DDBJ whole genome shotgun (WGS) entry which is preliminary data.</text>
</comment>
<proteinExistence type="predicted"/>
<gene>
    <name evidence="1" type="ORF">EH230_13895</name>
</gene>
<dbReference type="RefSeq" id="WP_127823859.1">
    <property type="nucleotide sequence ID" value="NZ_RQSM01000004.1"/>
</dbReference>
<name>A0A437U895_9FLAO</name>
<evidence type="ECO:0000313" key="1">
    <source>
        <dbReference type="EMBL" id="RVU89850.1"/>
    </source>
</evidence>
<dbReference type="InterPro" id="IPR025460">
    <property type="entry name" value="DUF4280"/>
</dbReference>
<dbReference type="OrthoDB" id="619618at2"/>
<dbReference type="Pfam" id="PF14107">
    <property type="entry name" value="DUF4280"/>
    <property type="match status" value="1"/>
</dbReference>
<evidence type="ECO:0000313" key="2">
    <source>
        <dbReference type="Proteomes" id="UP000288951"/>
    </source>
</evidence>
<organism evidence="1 2">
    <name type="scientific">Flavobacterium columnare</name>
    <dbReference type="NCBI Taxonomy" id="996"/>
    <lineage>
        <taxon>Bacteria</taxon>
        <taxon>Pseudomonadati</taxon>
        <taxon>Bacteroidota</taxon>
        <taxon>Flavobacteriia</taxon>
        <taxon>Flavobacteriales</taxon>
        <taxon>Flavobacteriaceae</taxon>
        <taxon>Flavobacterium</taxon>
    </lineage>
</organism>
<dbReference type="Proteomes" id="UP000288951">
    <property type="component" value="Unassembled WGS sequence"/>
</dbReference>
<dbReference type="EMBL" id="RQSM01000004">
    <property type="protein sequence ID" value="RVU89850.1"/>
    <property type="molecule type" value="Genomic_DNA"/>
</dbReference>